<reference evidence="3" key="2">
    <citation type="journal article" date="2024" name="Plant">
        <title>Genomic evolution and insights into agronomic trait innovations of Sesamum species.</title>
        <authorList>
            <person name="Miao H."/>
            <person name="Wang L."/>
            <person name="Qu L."/>
            <person name="Liu H."/>
            <person name="Sun Y."/>
            <person name="Le M."/>
            <person name="Wang Q."/>
            <person name="Wei S."/>
            <person name="Zheng Y."/>
            <person name="Lin W."/>
            <person name="Duan Y."/>
            <person name="Cao H."/>
            <person name="Xiong S."/>
            <person name="Wang X."/>
            <person name="Wei L."/>
            <person name="Li C."/>
            <person name="Ma Q."/>
            <person name="Ju M."/>
            <person name="Zhao R."/>
            <person name="Li G."/>
            <person name="Mu C."/>
            <person name="Tian Q."/>
            <person name="Mei H."/>
            <person name="Zhang T."/>
            <person name="Gao T."/>
            <person name="Zhang H."/>
        </authorList>
    </citation>
    <scope>NUCLEOTIDE SEQUENCE</scope>
    <source>
        <strain evidence="3">KEN8</strain>
    </source>
</reference>
<dbReference type="PANTHER" id="PTHR24177:SF435">
    <property type="entry name" value="ANKYRIN REPEAT-CONTAINING PROTEIN NPR4-LIKE"/>
    <property type="match status" value="1"/>
</dbReference>
<dbReference type="SUPFAM" id="SSF48403">
    <property type="entry name" value="Ankyrin repeat"/>
    <property type="match status" value="1"/>
</dbReference>
<gene>
    <name evidence="3" type="ORF">Scaly_2736200</name>
</gene>
<organism evidence="3">
    <name type="scientific">Sesamum calycinum</name>
    <dbReference type="NCBI Taxonomy" id="2727403"/>
    <lineage>
        <taxon>Eukaryota</taxon>
        <taxon>Viridiplantae</taxon>
        <taxon>Streptophyta</taxon>
        <taxon>Embryophyta</taxon>
        <taxon>Tracheophyta</taxon>
        <taxon>Spermatophyta</taxon>
        <taxon>Magnoliopsida</taxon>
        <taxon>eudicotyledons</taxon>
        <taxon>Gunneridae</taxon>
        <taxon>Pentapetalae</taxon>
        <taxon>asterids</taxon>
        <taxon>lamiids</taxon>
        <taxon>Lamiales</taxon>
        <taxon>Pedaliaceae</taxon>
        <taxon>Sesamum</taxon>
    </lineage>
</organism>
<proteinExistence type="predicted"/>
<dbReference type="SMART" id="SM00248">
    <property type="entry name" value="ANK"/>
    <property type="match status" value="6"/>
</dbReference>
<feature type="transmembrane region" description="Helical" evidence="1">
    <location>
        <begin position="481"/>
        <end position="507"/>
    </location>
</feature>
<name>A0AAW2J1H3_9LAMI</name>
<dbReference type="Gene3D" id="1.25.40.20">
    <property type="entry name" value="Ankyrin repeat-containing domain"/>
    <property type="match status" value="1"/>
</dbReference>
<feature type="transmembrane region" description="Helical" evidence="1">
    <location>
        <begin position="442"/>
        <end position="461"/>
    </location>
</feature>
<evidence type="ECO:0000313" key="3">
    <source>
        <dbReference type="EMBL" id="KAL0288291.1"/>
    </source>
</evidence>
<dbReference type="InterPro" id="IPR036770">
    <property type="entry name" value="Ankyrin_rpt-contain_sf"/>
</dbReference>
<protein>
    <recommendedName>
        <fullName evidence="2">PGG domain-containing protein</fullName>
    </recommendedName>
</protein>
<feature type="domain" description="PGG" evidence="2">
    <location>
        <begin position="435"/>
        <end position="509"/>
    </location>
</feature>
<keyword evidence="1" id="KW-0472">Membrane</keyword>
<accession>A0AAW2J1H3</accession>
<reference evidence="3" key="1">
    <citation type="submission" date="2020-06" db="EMBL/GenBank/DDBJ databases">
        <authorList>
            <person name="Li T."/>
            <person name="Hu X."/>
            <person name="Zhang T."/>
            <person name="Song X."/>
            <person name="Zhang H."/>
            <person name="Dai N."/>
            <person name="Sheng W."/>
            <person name="Hou X."/>
            <person name="Wei L."/>
        </authorList>
    </citation>
    <scope>NUCLEOTIDE SEQUENCE</scope>
    <source>
        <strain evidence="3">KEN8</strain>
        <tissue evidence="3">Leaf</tissue>
    </source>
</reference>
<dbReference type="EMBL" id="JACGWM010001755">
    <property type="protein sequence ID" value="KAL0288291.1"/>
    <property type="molecule type" value="Genomic_DNA"/>
</dbReference>
<dbReference type="InterPro" id="IPR026961">
    <property type="entry name" value="PGG_dom"/>
</dbReference>
<keyword evidence="1" id="KW-1133">Transmembrane helix</keyword>
<dbReference type="GO" id="GO:0016020">
    <property type="term" value="C:membrane"/>
    <property type="evidence" value="ECO:0007669"/>
    <property type="project" value="TreeGrafter"/>
</dbReference>
<sequence length="543" mass="60506">MKKLSQYTDPAPEGDLKEYLPLHRAALKGNWEEAKRILDNDPGGLTKGIDVYSSSALHIAVGTGKAIHFVGKLVAAMPEELLAVTDDIGNTALSIAATVGNRVAATILVSKKPDLLYIPNDFGFFPVQVAALFARKDTLRYLISVTKDDFGVNPYAGSKGLELLHFVIEADYFDIALELVRRYPDLAKLKPPCIPSALEKISTKKSVFCTERRFNFWERFIASHKTLRTQLTNAGYDMESNPQNSQSGIESLHAKLWKLVGKLGVIKSIKEKSLLKLQALEFVRHLCNEIDGLMSFDEAKDMYFDAIMIAAEVGIHEVVAEIVDIFPSAFFSRFAGLRQTILHVAVKNRSEHVYNLIYQMSDHKYLRAGQEDSNGNNVLHLAGKLAPSHKLNEISGAALQMRREIQWYKRKEKQGRKITQDGFHRGAQDLERRREKWMKDTSNSCMIAAALIVTVMFAAAITVPGGNDGSDGYPIFSKNGAFIVFAISDAVSLFTSTTSLLMFLAILTSRYAEEELLFPLFVDLVYSTYGPGIFAKQSDRPSY</sequence>
<evidence type="ECO:0000256" key="1">
    <source>
        <dbReference type="SAM" id="Phobius"/>
    </source>
</evidence>
<evidence type="ECO:0000259" key="2">
    <source>
        <dbReference type="Pfam" id="PF13962"/>
    </source>
</evidence>
<dbReference type="InterPro" id="IPR002110">
    <property type="entry name" value="Ankyrin_rpt"/>
</dbReference>
<dbReference type="AlphaFoldDB" id="A0AAW2J1H3"/>
<comment type="caution">
    <text evidence="3">The sequence shown here is derived from an EMBL/GenBank/DDBJ whole genome shotgun (WGS) entry which is preliminary data.</text>
</comment>
<dbReference type="Pfam" id="PF13962">
    <property type="entry name" value="PGG"/>
    <property type="match status" value="1"/>
</dbReference>
<keyword evidence="1" id="KW-0812">Transmembrane</keyword>
<dbReference type="PANTHER" id="PTHR24177">
    <property type="entry name" value="CASKIN"/>
    <property type="match status" value="1"/>
</dbReference>